<keyword evidence="1" id="KW-1133">Transmembrane helix</keyword>
<keyword evidence="6" id="KW-1185">Reference proteome</keyword>
<feature type="transmembrane region" description="Helical" evidence="1">
    <location>
        <begin position="12"/>
        <end position="29"/>
    </location>
</feature>
<comment type="caution">
    <text evidence="3">The sequence shown here is derived from an EMBL/GenBank/DDBJ whole genome shotgun (WGS) entry which is preliminary data.</text>
</comment>
<keyword evidence="1" id="KW-0472">Membrane</keyword>
<dbReference type="Proteomes" id="UP000429607">
    <property type="component" value="Unassembled WGS sequence"/>
</dbReference>
<dbReference type="Proteomes" id="UP000435112">
    <property type="component" value="Unassembled WGS sequence"/>
</dbReference>
<dbReference type="EMBL" id="QXFV01000320">
    <property type="protein sequence ID" value="KAE9041215.1"/>
    <property type="molecule type" value="Genomic_DNA"/>
</dbReference>
<dbReference type="Proteomes" id="UP000434957">
    <property type="component" value="Unassembled WGS sequence"/>
</dbReference>
<evidence type="ECO:0000313" key="3">
    <source>
        <dbReference type="EMBL" id="KAE9041215.1"/>
    </source>
</evidence>
<evidence type="ECO:0000256" key="1">
    <source>
        <dbReference type="SAM" id="Phobius"/>
    </source>
</evidence>
<evidence type="ECO:0000313" key="4">
    <source>
        <dbReference type="EMBL" id="KAE9346920.1"/>
    </source>
</evidence>
<evidence type="ECO:0000313" key="6">
    <source>
        <dbReference type="Proteomes" id="UP000434957"/>
    </source>
</evidence>
<dbReference type="EMBL" id="QXFU01000330">
    <property type="protein sequence ID" value="KAE9036465.1"/>
    <property type="molecule type" value="Genomic_DNA"/>
</dbReference>
<protein>
    <submittedName>
        <fullName evidence="3">Uncharacterized protein</fullName>
    </submittedName>
</protein>
<gene>
    <name evidence="3" type="ORF">PR001_g6721</name>
    <name evidence="2" type="ORF">PR002_g7075</name>
    <name evidence="4" type="ORF">PR003_g7203</name>
</gene>
<evidence type="ECO:0000313" key="2">
    <source>
        <dbReference type="EMBL" id="KAE9036465.1"/>
    </source>
</evidence>
<proteinExistence type="predicted"/>
<evidence type="ECO:0000313" key="7">
    <source>
        <dbReference type="Proteomes" id="UP000435112"/>
    </source>
</evidence>
<name>A0A6A3N6W8_9STRA</name>
<evidence type="ECO:0000313" key="5">
    <source>
        <dbReference type="Proteomes" id="UP000429607"/>
    </source>
</evidence>
<accession>A0A6A3N6W8</accession>
<sequence length="51" mass="6108">MWCWVWAACRWSSSMSIMLCTYASVLWSSNWRRRVRPVRYLSPMRYGSADG</sequence>
<reference evidence="5 7" key="1">
    <citation type="submission" date="2018-09" db="EMBL/GenBank/DDBJ databases">
        <title>Genomic investigation of the strawberry pathogen Phytophthora fragariae indicates pathogenicity is determined by transcriptional variation in three key races.</title>
        <authorList>
            <person name="Adams T.M."/>
            <person name="Armitage A.D."/>
            <person name="Sobczyk M.K."/>
            <person name="Bates H.J."/>
            <person name="Dunwell J.M."/>
            <person name="Nellist C.F."/>
            <person name="Harrison R.J."/>
        </authorList>
    </citation>
    <scope>NUCLEOTIDE SEQUENCE [LARGE SCALE GENOMIC DNA]</scope>
    <source>
        <strain evidence="3 5">SCRP249</strain>
        <strain evidence="2 7">SCRP324</strain>
        <strain evidence="4 6">SCRP333</strain>
    </source>
</reference>
<organism evidence="3 5">
    <name type="scientific">Phytophthora rubi</name>
    <dbReference type="NCBI Taxonomy" id="129364"/>
    <lineage>
        <taxon>Eukaryota</taxon>
        <taxon>Sar</taxon>
        <taxon>Stramenopiles</taxon>
        <taxon>Oomycota</taxon>
        <taxon>Peronosporomycetes</taxon>
        <taxon>Peronosporales</taxon>
        <taxon>Peronosporaceae</taxon>
        <taxon>Phytophthora</taxon>
    </lineage>
</organism>
<dbReference type="AlphaFoldDB" id="A0A6A3N6W8"/>
<dbReference type="EMBL" id="QXFT01000334">
    <property type="protein sequence ID" value="KAE9346920.1"/>
    <property type="molecule type" value="Genomic_DNA"/>
</dbReference>
<keyword evidence="1" id="KW-0812">Transmembrane</keyword>